<reference evidence="1 2" key="1">
    <citation type="submission" date="2014-06" db="EMBL/GenBank/DDBJ databases">
        <authorList>
            <person name="Urmite Genomes Urmite Genomes"/>
        </authorList>
    </citation>
    <scope>NUCLEOTIDE SEQUENCE [LARGE SCALE GENOMIC DNA]</scope>
</reference>
<name>A0A078L597_9GAMM</name>
<gene>
    <name evidence="1" type="ORF">BN59_03577</name>
</gene>
<dbReference type="AlphaFoldDB" id="A0A078L597"/>
<evidence type="ECO:0008006" key="3">
    <source>
        <dbReference type="Google" id="ProtNLM"/>
    </source>
</evidence>
<dbReference type="Proteomes" id="UP000044071">
    <property type="component" value="Unassembled WGS sequence"/>
</dbReference>
<accession>A0A078L597</accession>
<sequence>MSIIAKRLLESWFYDVWVLSSVENMGRYYASSVKGEFNGEAFSREDLEKHCAWGKDNEKITHFAFIDVVSEDNKIAFCIQFQFTDKANNTKKAENIGIMHLDQEGKIHSIRVKSSEQFSR</sequence>
<dbReference type="eggNOG" id="ENOG5031E9Z">
    <property type="taxonomic scope" value="Bacteria"/>
</dbReference>
<organism evidence="1 2">
    <name type="scientific">Legionella massiliensis</name>
    <dbReference type="NCBI Taxonomy" id="1034943"/>
    <lineage>
        <taxon>Bacteria</taxon>
        <taxon>Pseudomonadati</taxon>
        <taxon>Pseudomonadota</taxon>
        <taxon>Gammaproteobacteria</taxon>
        <taxon>Legionellales</taxon>
        <taxon>Legionellaceae</taxon>
        <taxon>Legionella</taxon>
    </lineage>
</organism>
<dbReference type="SUPFAM" id="SSF54427">
    <property type="entry name" value="NTF2-like"/>
    <property type="match status" value="1"/>
</dbReference>
<dbReference type="RefSeq" id="WP_044012480.1">
    <property type="nucleotide sequence ID" value="NZ_CCVW01000004.1"/>
</dbReference>
<evidence type="ECO:0000313" key="2">
    <source>
        <dbReference type="Proteomes" id="UP000044071"/>
    </source>
</evidence>
<evidence type="ECO:0000313" key="1">
    <source>
        <dbReference type="EMBL" id="CDZ79259.1"/>
    </source>
</evidence>
<dbReference type="OrthoDB" id="5644559at2"/>
<dbReference type="STRING" id="1034943.BN59_03577"/>
<keyword evidence="2" id="KW-1185">Reference proteome</keyword>
<dbReference type="EMBL" id="CCSB01000004">
    <property type="protein sequence ID" value="CDZ79259.1"/>
    <property type="molecule type" value="Genomic_DNA"/>
</dbReference>
<proteinExistence type="predicted"/>
<dbReference type="InterPro" id="IPR032710">
    <property type="entry name" value="NTF2-like_dom_sf"/>
</dbReference>
<protein>
    <recommendedName>
        <fullName evidence="3">SnoaL-like domain protein</fullName>
    </recommendedName>
</protein>